<keyword evidence="2" id="KW-1185">Reference proteome</keyword>
<comment type="caution">
    <text evidence="1">The sequence shown here is derived from an EMBL/GenBank/DDBJ whole genome shotgun (WGS) entry which is preliminary data.</text>
</comment>
<evidence type="ECO:0000313" key="1">
    <source>
        <dbReference type="EMBL" id="KAI5622922.1"/>
    </source>
</evidence>
<reference evidence="1" key="1">
    <citation type="submission" date="2018-07" db="EMBL/GenBank/DDBJ databases">
        <title>Comparative genomics of catfishes provides insights into carnivory and benthic adaptation.</title>
        <authorList>
            <person name="Zhang Y."/>
            <person name="Wang D."/>
            <person name="Peng Z."/>
            <person name="Zheng S."/>
            <person name="Shao F."/>
            <person name="Tao W."/>
        </authorList>
    </citation>
    <scope>NUCLEOTIDE SEQUENCE</scope>
    <source>
        <strain evidence="1">Chongqing</strain>
    </source>
</reference>
<dbReference type="AlphaFoldDB" id="A0AAD5AV79"/>
<dbReference type="EMBL" id="MU551607">
    <property type="protein sequence ID" value="KAI5622922.1"/>
    <property type="molecule type" value="Genomic_DNA"/>
</dbReference>
<accession>A0AAD5AV79</accession>
<protein>
    <submittedName>
        <fullName evidence="1">Uncharacterized protein</fullName>
    </submittedName>
</protein>
<evidence type="ECO:0000313" key="2">
    <source>
        <dbReference type="Proteomes" id="UP001205998"/>
    </source>
</evidence>
<proteinExistence type="predicted"/>
<gene>
    <name evidence="1" type="ORF">C0J50_17429</name>
</gene>
<name>A0AAD5AV79_SILAS</name>
<dbReference type="Proteomes" id="UP001205998">
    <property type="component" value="Unassembled WGS sequence"/>
</dbReference>
<sequence length="278" mass="31552">MEEAYTALYQEFLRLQLLCLKQAEMLRHLTEALRRQQGVTPVFNGNFEDLYSETVPCSRDELGMFTHAEDRAQAAQLHKQDAHTHVTAAQTHQTHTFALNPTGITDLNRLHLETVQKKVEVDGVASALASGRIEKEGHSILDELRQVEHNWYSSQTSKQQSKQLMAAQARTHSYREHRPFISQWAEGPGPVCIGSCATDAVLTKCAPCHPALLPHEILTSTPTLFARFGSCELRPHPEDVAKRSLFSHRCEDRHELQKVLDTLQKKDFHVPEVQEDDF</sequence>
<organism evidence="1 2">
    <name type="scientific">Silurus asotus</name>
    <name type="common">Amur catfish</name>
    <name type="synonym">Parasilurus asotus</name>
    <dbReference type="NCBI Taxonomy" id="30991"/>
    <lineage>
        <taxon>Eukaryota</taxon>
        <taxon>Metazoa</taxon>
        <taxon>Chordata</taxon>
        <taxon>Craniata</taxon>
        <taxon>Vertebrata</taxon>
        <taxon>Euteleostomi</taxon>
        <taxon>Actinopterygii</taxon>
        <taxon>Neopterygii</taxon>
        <taxon>Teleostei</taxon>
        <taxon>Ostariophysi</taxon>
        <taxon>Siluriformes</taxon>
        <taxon>Siluridae</taxon>
        <taxon>Silurus</taxon>
    </lineage>
</organism>